<feature type="transmembrane region" description="Helical" evidence="1">
    <location>
        <begin position="117"/>
        <end position="137"/>
    </location>
</feature>
<dbReference type="Proteomes" id="UP001327093">
    <property type="component" value="Unassembled WGS sequence"/>
</dbReference>
<evidence type="ECO:0000313" key="3">
    <source>
        <dbReference type="EMBL" id="MEB3372168.1"/>
    </source>
</evidence>
<keyword evidence="1" id="KW-1133">Transmembrane helix</keyword>
<keyword evidence="1" id="KW-0812">Transmembrane</keyword>
<sequence length="280" mass="30702">MIAAGAAVFIEPVPAGACTYGVAATAAGLEISRDSGRVAVFPGMPVPEVSVLTTAAEGLPQAGGLAVGLHTDDRYDSQPTGVKTALLLAHLLALSGTAVLAWRIWGRVRLLRTRPRWADAVVASVAASWVLLGPVQYDDAWDVLMSRNAWDSGYLGNYVYMFNVTENRFVLSQYLMQFWGGVGEFNLWWLRLLPLAYGLVTWVALRLLLATTLGRSASHRWVPWALAVAFLAWWLPYGMTLRPEPLILCLTAVTMLLAEVAAAARASRRPLRRRSSRRWP</sequence>
<feature type="domain" description="Arabinofuranosyltransferase central" evidence="2">
    <location>
        <begin position="80"/>
        <end position="266"/>
    </location>
</feature>
<dbReference type="InterPro" id="IPR007680">
    <property type="entry name" value="Arabino_trans_central"/>
</dbReference>
<evidence type="ECO:0000313" key="4">
    <source>
        <dbReference type="Proteomes" id="UP001327093"/>
    </source>
</evidence>
<feature type="transmembrane region" description="Helical" evidence="1">
    <location>
        <begin position="85"/>
        <end position="105"/>
    </location>
</feature>
<dbReference type="EMBL" id="JAWLNX010000038">
    <property type="protein sequence ID" value="MEB3372168.1"/>
    <property type="molecule type" value="Genomic_DNA"/>
</dbReference>
<gene>
    <name evidence="3" type="ORF">R4I43_32685</name>
</gene>
<accession>A0ABU6AKY9</accession>
<feature type="transmembrane region" description="Helical" evidence="1">
    <location>
        <begin position="221"/>
        <end position="239"/>
    </location>
</feature>
<keyword evidence="4" id="KW-1185">Reference proteome</keyword>
<dbReference type="Gene3D" id="2.60.120.610">
    <property type="entry name" value="arabinofuranosyltransferase like domain"/>
    <property type="match status" value="1"/>
</dbReference>
<comment type="caution">
    <text evidence="3">The sequence shown here is derived from an EMBL/GenBank/DDBJ whole genome shotgun (WGS) entry which is preliminary data.</text>
</comment>
<feature type="transmembrane region" description="Helical" evidence="1">
    <location>
        <begin position="245"/>
        <end position="264"/>
    </location>
</feature>
<evidence type="ECO:0000256" key="1">
    <source>
        <dbReference type="SAM" id="Phobius"/>
    </source>
</evidence>
<name>A0ABU6AKY9_9PSEU</name>
<reference evidence="3 4" key="1">
    <citation type="submission" date="2023-10" db="EMBL/GenBank/DDBJ databases">
        <title>Saccharopolyspora sp. nov., isolated from mangrove soil.</title>
        <authorList>
            <person name="Lu Y."/>
            <person name="Liu W."/>
        </authorList>
    </citation>
    <scope>NUCLEOTIDE SEQUENCE [LARGE SCALE GENOMIC DNA]</scope>
    <source>
        <strain evidence="3 4">S2-29</strain>
    </source>
</reference>
<dbReference type="Pfam" id="PF04602">
    <property type="entry name" value="Arabinose_trans"/>
    <property type="match status" value="1"/>
</dbReference>
<evidence type="ECO:0000259" key="2">
    <source>
        <dbReference type="Pfam" id="PF04602"/>
    </source>
</evidence>
<organism evidence="3 4">
    <name type="scientific">Saccharopolyspora mangrovi</name>
    <dbReference type="NCBI Taxonomy" id="3082379"/>
    <lineage>
        <taxon>Bacteria</taxon>
        <taxon>Bacillati</taxon>
        <taxon>Actinomycetota</taxon>
        <taxon>Actinomycetes</taxon>
        <taxon>Pseudonocardiales</taxon>
        <taxon>Pseudonocardiaceae</taxon>
        <taxon>Saccharopolyspora</taxon>
    </lineage>
</organism>
<protein>
    <submittedName>
        <fullName evidence="3">Arabinosyltransferase domain-containing protein</fullName>
    </submittedName>
</protein>
<keyword evidence="1" id="KW-0472">Membrane</keyword>
<proteinExistence type="predicted"/>
<feature type="transmembrane region" description="Helical" evidence="1">
    <location>
        <begin position="188"/>
        <end position="209"/>
    </location>
</feature>
<dbReference type="InterPro" id="IPR027451">
    <property type="entry name" value="EmbABC_dom1"/>
</dbReference>